<keyword evidence="2" id="KW-1185">Reference proteome</keyword>
<protein>
    <submittedName>
        <fullName evidence="1">Uncharacterized protein</fullName>
    </submittedName>
</protein>
<evidence type="ECO:0000313" key="1">
    <source>
        <dbReference type="EMBL" id="KAJ9084116.1"/>
    </source>
</evidence>
<reference evidence="1" key="1">
    <citation type="submission" date="2022-04" db="EMBL/GenBank/DDBJ databases">
        <title>Genome of the entomopathogenic fungus Entomophthora muscae.</title>
        <authorList>
            <person name="Elya C."/>
            <person name="Lovett B.R."/>
            <person name="Lee E."/>
            <person name="Macias A.M."/>
            <person name="Hajek A.E."/>
            <person name="De Bivort B.L."/>
            <person name="Kasson M.T."/>
            <person name="De Fine Licht H.H."/>
            <person name="Stajich J.E."/>
        </authorList>
    </citation>
    <scope>NUCLEOTIDE SEQUENCE</scope>
    <source>
        <strain evidence="1">Berkeley</strain>
    </source>
</reference>
<accession>A0ACC2UC26</accession>
<dbReference type="EMBL" id="QTSX02000880">
    <property type="protein sequence ID" value="KAJ9084116.1"/>
    <property type="molecule type" value="Genomic_DNA"/>
</dbReference>
<dbReference type="Proteomes" id="UP001165960">
    <property type="component" value="Unassembled WGS sequence"/>
</dbReference>
<name>A0ACC2UC26_9FUNG</name>
<sequence>MESPQPPLEDALQKMPHPPTPGPLGISATYTQKVAGQLLVYHQLFSSGLGQGGLDASWILATHPVQPSRIAVGSLLGSAAWITAPAENPASPFSRDGWSGSMPLSVILLTGWDGIPYSSLGAGYGLLTPIPGLTSSQIQWPLPSGCGGVNYCNWICCWLLTAFIMVRRDVQQREIAGQCRVG</sequence>
<gene>
    <name evidence="1" type="ORF">DSO57_1027663</name>
</gene>
<proteinExistence type="predicted"/>
<comment type="caution">
    <text evidence="1">The sequence shown here is derived from an EMBL/GenBank/DDBJ whole genome shotgun (WGS) entry which is preliminary data.</text>
</comment>
<evidence type="ECO:0000313" key="2">
    <source>
        <dbReference type="Proteomes" id="UP001165960"/>
    </source>
</evidence>
<organism evidence="1 2">
    <name type="scientific">Entomophthora muscae</name>
    <dbReference type="NCBI Taxonomy" id="34485"/>
    <lineage>
        <taxon>Eukaryota</taxon>
        <taxon>Fungi</taxon>
        <taxon>Fungi incertae sedis</taxon>
        <taxon>Zoopagomycota</taxon>
        <taxon>Entomophthoromycotina</taxon>
        <taxon>Entomophthoromycetes</taxon>
        <taxon>Entomophthorales</taxon>
        <taxon>Entomophthoraceae</taxon>
        <taxon>Entomophthora</taxon>
    </lineage>
</organism>